<organism evidence="2 3">
    <name type="scientific">Variovorax guangxiensis</name>
    <dbReference type="NCBI Taxonomy" id="1775474"/>
    <lineage>
        <taxon>Bacteria</taxon>
        <taxon>Pseudomonadati</taxon>
        <taxon>Pseudomonadota</taxon>
        <taxon>Betaproteobacteria</taxon>
        <taxon>Burkholderiales</taxon>
        <taxon>Comamonadaceae</taxon>
        <taxon>Variovorax</taxon>
    </lineage>
</organism>
<evidence type="ECO:0000256" key="1">
    <source>
        <dbReference type="SAM" id="MobiDB-lite"/>
    </source>
</evidence>
<dbReference type="EMBL" id="RXFT01000006">
    <property type="protein sequence ID" value="RUR68681.1"/>
    <property type="molecule type" value="Genomic_DNA"/>
</dbReference>
<gene>
    <name evidence="2" type="ORF">EJP67_16590</name>
</gene>
<evidence type="ECO:0000313" key="3">
    <source>
        <dbReference type="Proteomes" id="UP000281118"/>
    </source>
</evidence>
<proteinExistence type="predicted"/>
<accession>A0A3S0XAI8</accession>
<comment type="caution">
    <text evidence="2">The sequence shown here is derived from an EMBL/GenBank/DDBJ whole genome shotgun (WGS) entry which is preliminary data.</text>
</comment>
<dbReference type="AlphaFoldDB" id="A0A3S0XAI8"/>
<dbReference type="OrthoDB" id="8914121at2"/>
<evidence type="ECO:0000313" key="2">
    <source>
        <dbReference type="EMBL" id="RUR68681.1"/>
    </source>
</evidence>
<dbReference type="Pfam" id="PF10721">
    <property type="entry name" value="DUF2514"/>
    <property type="match status" value="1"/>
</dbReference>
<feature type="region of interest" description="Disordered" evidence="1">
    <location>
        <begin position="99"/>
        <end position="119"/>
    </location>
</feature>
<sequence>MTWALANWKLLLVGVLLALLGLQTVRVSELQQAAAERRAVDAESQRLAERAQRTEEQRRTAAVTKEADSAQTQTAALDASLPAARAASDGVRSAATSAAGRARANSCPATASARQPGDDPLGLLVDVLGRADQRAGELAEYADRLRIAGIACERSYDALTK</sequence>
<dbReference type="Proteomes" id="UP000281118">
    <property type="component" value="Unassembled WGS sequence"/>
</dbReference>
<feature type="region of interest" description="Disordered" evidence="1">
    <location>
        <begin position="39"/>
        <end position="75"/>
    </location>
</feature>
<protein>
    <submittedName>
        <fullName evidence="2">DUF2514 family protein</fullName>
    </submittedName>
</protein>
<reference evidence="2 3" key="1">
    <citation type="submission" date="2018-12" db="EMBL/GenBank/DDBJ databases">
        <title>The genome sequences of Variovorax guangxiensis DSM 27352.</title>
        <authorList>
            <person name="Gao J."/>
            <person name="Sun J."/>
        </authorList>
    </citation>
    <scope>NUCLEOTIDE SEQUENCE [LARGE SCALE GENOMIC DNA]</scope>
    <source>
        <strain evidence="2 3">DSM 27352</strain>
    </source>
</reference>
<feature type="compositionally biased region" description="Basic and acidic residues" evidence="1">
    <location>
        <begin position="39"/>
        <end position="59"/>
    </location>
</feature>
<dbReference type="RefSeq" id="WP_126022816.1">
    <property type="nucleotide sequence ID" value="NZ_RXFT01000006.1"/>
</dbReference>
<name>A0A3S0XAI8_9BURK</name>
<dbReference type="InterPro" id="IPR019659">
    <property type="entry name" value="DUF2514"/>
</dbReference>